<dbReference type="OrthoDB" id="193947at2759"/>
<evidence type="ECO:0000256" key="2">
    <source>
        <dbReference type="SAM" id="MobiDB-lite"/>
    </source>
</evidence>
<dbReference type="EMBL" id="CAKKNE010000004">
    <property type="protein sequence ID" value="CAH0374855.1"/>
    <property type="molecule type" value="Genomic_DNA"/>
</dbReference>
<dbReference type="Proteomes" id="UP000789595">
    <property type="component" value="Unassembled WGS sequence"/>
</dbReference>
<sequence length="273" mass="29537">MAATISRQLDACNLSDMPDKPATEASADSHGTMPFSTAQSSAVQYIPSLLDSEDIAAVFALGAEMSDELQWVNFDHSSAVTYLHRGDMFGQRCPVVKEKLRLAAVAAERALYGNGKRRKLTFRCVELHRSTRNGGLPEKEHYDRGSVVTVDVRLSPEGAFSGGEFRTVEADGSVKGHGASFAQPGNAMAFASHKRHHVAPVETGERFVLVAEFWTGEARVCGHRCTQRRGLCDAMLVRADEAQAVATDCFFALLDADALEAVHSLDDDSSGCE</sequence>
<dbReference type="PROSITE" id="PS51471">
    <property type="entry name" value="FE2OG_OXY"/>
    <property type="match status" value="1"/>
</dbReference>
<keyword evidence="5" id="KW-1185">Reference proteome</keyword>
<feature type="region of interest" description="Disordered" evidence="2">
    <location>
        <begin position="1"/>
        <end position="33"/>
    </location>
</feature>
<evidence type="ECO:0000313" key="5">
    <source>
        <dbReference type="Proteomes" id="UP000789595"/>
    </source>
</evidence>
<keyword evidence="1" id="KW-0479">Metal-binding</keyword>
<dbReference type="GO" id="GO:0016491">
    <property type="term" value="F:oxidoreductase activity"/>
    <property type="evidence" value="ECO:0007669"/>
    <property type="project" value="UniProtKB-KW"/>
</dbReference>
<dbReference type="GO" id="GO:0046872">
    <property type="term" value="F:metal ion binding"/>
    <property type="evidence" value="ECO:0007669"/>
    <property type="project" value="UniProtKB-KW"/>
</dbReference>
<dbReference type="Gene3D" id="2.60.120.620">
    <property type="entry name" value="q2cbj1_9rhob like domain"/>
    <property type="match status" value="1"/>
</dbReference>
<comment type="similarity">
    <text evidence="1">Belongs to the iron/ascorbate-dependent oxidoreductase family.</text>
</comment>
<name>A0A8J2SQE9_9STRA</name>
<reference evidence="4" key="1">
    <citation type="submission" date="2021-11" db="EMBL/GenBank/DDBJ databases">
        <authorList>
            <consortium name="Genoscope - CEA"/>
            <person name="William W."/>
        </authorList>
    </citation>
    <scope>NUCLEOTIDE SEQUENCE</scope>
</reference>
<dbReference type="InterPro" id="IPR005123">
    <property type="entry name" value="Oxoglu/Fe-dep_dioxygenase_dom"/>
</dbReference>
<keyword evidence="1" id="KW-0408">Iron</keyword>
<evidence type="ECO:0000256" key="1">
    <source>
        <dbReference type="RuleBase" id="RU003682"/>
    </source>
</evidence>
<dbReference type="AlphaFoldDB" id="A0A8J2SQE9"/>
<feature type="domain" description="Fe2OG dioxygenase" evidence="3">
    <location>
        <begin position="121"/>
        <end position="217"/>
    </location>
</feature>
<evidence type="ECO:0000313" key="4">
    <source>
        <dbReference type="EMBL" id="CAH0374855.1"/>
    </source>
</evidence>
<organism evidence="4 5">
    <name type="scientific">Pelagomonas calceolata</name>
    <dbReference type="NCBI Taxonomy" id="35677"/>
    <lineage>
        <taxon>Eukaryota</taxon>
        <taxon>Sar</taxon>
        <taxon>Stramenopiles</taxon>
        <taxon>Ochrophyta</taxon>
        <taxon>Pelagophyceae</taxon>
        <taxon>Pelagomonadales</taxon>
        <taxon>Pelagomonadaceae</taxon>
        <taxon>Pelagomonas</taxon>
    </lineage>
</organism>
<keyword evidence="1" id="KW-0560">Oxidoreductase</keyword>
<gene>
    <name evidence="4" type="ORF">PECAL_4P21620</name>
</gene>
<comment type="caution">
    <text evidence="4">The sequence shown here is derived from an EMBL/GenBank/DDBJ whole genome shotgun (WGS) entry which is preliminary data.</text>
</comment>
<protein>
    <recommendedName>
        <fullName evidence="3">Fe2OG dioxygenase domain-containing protein</fullName>
    </recommendedName>
</protein>
<accession>A0A8J2SQE9</accession>
<evidence type="ECO:0000259" key="3">
    <source>
        <dbReference type="PROSITE" id="PS51471"/>
    </source>
</evidence>
<proteinExistence type="inferred from homology"/>